<reference evidence="1 2" key="1">
    <citation type="submission" date="2014-02" db="EMBL/GenBank/DDBJ databases">
        <title>Single nucleus genome sequencing reveals high similarity among nuclei of an endomycorrhizal fungus.</title>
        <authorList>
            <person name="Lin K."/>
            <person name="Geurts R."/>
            <person name="Zhang Z."/>
            <person name="Limpens E."/>
            <person name="Saunders D.G."/>
            <person name="Mu D."/>
            <person name="Pang E."/>
            <person name="Cao H."/>
            <person name="Cha H."/>
            <person name="Lin T."/>
            <person name="Zhou Q."/>
            <person name="Shang Y."/>
            <person name="Li Y."/>
            <person name="Ivanov S."/>
            <person name="Sharma T."/>
            <person name="Velzen R.V."/>
            <person name="Ruijter N.D."/>
            <person name="Aanen D.K."/>
            <person name="Win J."/>
            <person name="Kamoun S."/>
            <person name="Bisseling T."/>
            <person name="Huang S."/>
        </authorList>
    </citation>
    <scope>NUCLEOTIDE SEQUENCE [LARGE SCALE GENOMIC DNA]</scope>
    <source>
        <strain evidence="2">DAOM197198w</strain>
    </source>
</reference>
<protein>
    <submittedName>
        <fullName evidence="1">Uncharacterized protein</fullName>
    </submittedName>
</protein>
<name>A0A015L4U7_RHIIW</name>
<dbReference type="Proteomes" id="UP000022910">
    <property type="component" value="Unassembled WGS sequence"/>
</dbReference>
<evidence type="ECO:0000313" key="1">
    <source>
        <dbReference type="EMBL" id="EXX67516.1"/>
    </source>
</evidence>
<evidence type="ECO:0000313" key="2">
    <source>
        <dbReference type="Proteomes" id="UP000022910"/>
    </source>
</evidence>
<dbReference type="OrthoDB" id="2303067at2759"/>
<accession>A0A015L4U7</accession>
<comment type="caution">
    <text evidence="1">The sequence shown here is derived from an EMBL/GenBank/DDBJ whole genome shotgun (WGS) entry which is preliminary data.</text>
</comment>
<dbReference type="HOGENOM" id="CLU_2270243_0_0_1"/>
<keyword evidence="2" id="KW-1185">Reference proteome</keyword>
<gene>
    <name evidence="1" type="ORF">RirG_113600</name>
</gene>
<dbReference type="AlphaFoldDB" id="A0A015L4U7"/>
<sequence length="106" mass="12061">MGEERFFLLEVACPAKGCDNNDVYSWVHSSDEGRVKFSNRARIQCSKCSVTDHIKYWEFDCRKHKGGYQPASNSSYSKAIGIAMEAGKMDRGLALEFLTFLINNPW</sequence>
<dbReference type="EMBL" id="JEMT01017696">
    <property type="protein sequence ID" value="EXX67516.1"/>
    <property type="molecule type" value="Genomic_DNA"/>
</dbReference>
<organism evidence="1 2">
    <name type="scientific">Rhizophagus irregularis (strain DAOM 197198w)</name>
    <name type="common">Glomus intraradices</name>
    <dbReference type="NCBI Taxonomy" id="1432141"/>
    <lineage>
        <taxon>Eukaryota</taxon>
        <taxon>Fungi</taxon>
        <taxon>Fungi incertae sedis</taxon>
        <taxon>Mucoromycota</taxon>
        <taxon>Glomeromycotina</taxon>
        <taxon>Glomeromycetes</taxon>
        <taxon>Glomerales</taxon>
        <taxon>Glomeraceae</taxon>
        <taxon>Rhizophagus</taxon>
    </lineage>
</organism>
<proteinExistence type="predicted"/>